<sequence>MSDQAPANEQQQDQPQGAQPGDQQQALHAQTGGPRPEYDQYEVNQAGNINKQADAQQGYGNARDNSGQMEQDVATGNLGKQQLHQCDDFDGNSQPGEISQRPDTRAAADADRPLGES</sequence>
<keyword evidence="3" id="KW-1185">Reference proteome</keyword>
<feature type="compositionally biased region" description="Basic and acidic residues" evidence="1">
    <location>
        <begin position="100"/>
        <end position="117"/>
    </location>
</feature>
<evidence type="ECO:0000256" key="1">
    <source>
        <dbReference type="SAM" id="MobiDB-lite"/>
    </source>
</evidence>
<reference evidence="2 3" key="1">
    <citation type="submission" date="2021-08" db="EMBL/GenBank/DDBJ databases">
        <title>Comparative Genomics Analysis of the Genus Qipengyuania Reveals Extensive Genetic Diversity and Metabolic Versatility, Including the Description of Fifteen Novel Species.</title>
        <authorList>
            <person name="Liu Y."/>
        </authorList>
    </citation>
    <scope>NUCLEOTIDE SEQUENCE [LARGE SCALE GENOMIC DNA]</scope>
    <source>
        <strain evidence="2 3">1NDH1</strain>
    </source>
</reference>
<organism evidence="2 3">
    <name type="scientific">Qipengyuania gelatinilytica</name>
    <dbReference type="NCBI Taxonomy" id="2867231"/>
    <lineage>
        <taxon>Bacteria</taxon>
        <taxon>Pseudomonadati</taxon>
        <taxon>Pseudomonadota</taxon>
        <taxon>Alphaproteobacteria</taxon>
        <taxon>Sphingomonadales</taxon>
        <taxon>Erythrobacteraceae</taxon>
        <taxon>Qipengyuania</taxon>
    </lineage>
</organism>
<dbReference type="EMBL" id="CP081294">
    <property type="protein sequence ID" value="QZD93930.1"/>
    <property type="molecule type" value="Genomic_DNA"/>
</dbReference>
<accession>A0ABX8ZY29</accession>
<evidence type="ECO:0000313" key="3">
    <source>
        <dbReference type="Proteomes" id="UP000824321"/>
    </source>
</evidence>
<evidence type="ECO:0000313" key="2">
    <source>
        <dbReference type="EMBL" id="QZD93930.1"/>
    </source>
</evidence>
<feature type="compositionally biased region" description="Low complexity" evidence="1">
    <location>
        <begin position="10"/>
        <end position="26"/>
    </location>
</feature>
<feature type="region of interest" description="Disordered" evidence="1">
    <location>
        <begin position="1"/>
        <end position="117"/>
    </location>
</feature>
<feature type="compositionally biased region" description="Polar residues" evidence="1">
    <location>
        <begin position="42"/>
        <end position="69"/>
    </location>
</feature>
<name>A0ABX8ZY29_9SPHN</name>
<gene>
    <name evidence="2" type="ORF">K3136_07335</name>
</gene>
<dbReference type="RefSeq" id="WP_221429696.1">
    <property type="nucleotide sequence ID" value="NZ_CP081294.1"/>
</dbReference>
<dbReference type="Proteomes" id="UP000824321">
    <property type="component" value="Chromosome"/>
</dbReference>
<protein>
    <submittedName>
        <fullName evidence="2">Uncharacterized protein</fullName>
    </submittedName>
</protein>
<proteinExistence type="predicted"/>